<organism evidence="2 3">
    <name type="scientific">Macrostomum lignano</name>
    <dbReference type="NCBI Taxonomy" id="282301"/>
    <lineage>
        <taxon>Eukaryota</taxon>
        <taxon>Metazoa</taxon>
        <taxon>Spiralia</taxon>
        <taxon>Lophotrochozoa</taxon>
        <taxon>Platyhelminthes</taxon>
        <taxon>Rhabditophora</taxon>
        <taxon>Macrostomorpha</taxon>
        <taxon>Macrostomida</taxon>
        <taxon>Macrostomidae</taxon>
        <taxon>Macrostomum</taxon>
    </lineage>
</organism>
<evidence type="ECO:0000256" key="1">
    <source>
        <dbReference type="SAM" id="MobiDB-lite"/>
    </source>
</evidence>
<feature type="region of interest" description="Disordered" evidence="1">
    <location>
        <begin position="168"/>
        <end position="228"/>
    </location>
</feature>
<dbReference type="Proteomes" id="UP000095280">
    <property type="component" value="Unplaced"/>
</dbReference>
<feature type="compositionally biased region" description="Gly residues" evidence="1">
    <location>
        <begin position="218"/>
        <end position="228"/>
    </location>
</feature>
<dbReference type="AlphaFoldDB" id="A0A1I8FIQ3"/>
<sequence>GDPWPPGIRSPAARYGRRREPPDGGSTNVRQNATLRKDASDTRQRRERRRLREGRTRPLGAPLRDRAAQTGRKKAADRGKKKRGRTATEEAQSADRTRRRLSQTDYCIRDWALKVQVSRDSSAEALDADSGLHRAVVPLPGDHQRQRLRRPANFDAVDPAAPVALRLPADARPPGATCCSRGTNAGGRAGRTGAAKPAPTATARVQAAPAEEAAAAAPGGGSGGSGGN</sequence>
<feature type="region of interest" description="Disordered" evidence="1">
    <location>
        <begin position="1"/>
        <end position="102"/>
    </location>
</feature>
<protein>
    <submittedName>
        <fullName evidence="3">BZIP domain-containing protein</fullName>
    </submittedName>
</protein>
<name>A0A1I8FIQ3_9PLAT</name>
<reference evidence="3" key="1">
    <citation type="submission" date="2016-11" db="UniProtKB">
        <authorList>
            <consortium name="WormBaseParasite"/>
        </authorList>
    </citation>
    <scope>IDENTIFICATION</scope>
</reference>
<accession>A0A1I8FIQ3</accession>
<feature type="compositionally biased region" description="Basic residues" evidence="1">
    <location>
        <begin position="71"/>
        <end position="85"/>
    </location>
</feature>
<feature type="compositionally biased region" description="Basic and acidic residues" evidence="1">
    <location>
        <begin position="35"/>
        <end position="44"/>
    </location>
</feature>
<dbReference type="WBParaSite" id="maker-unitig_36217-snap-gene-0.2-mRNA-1">
    <property type="protein sequence ID" value="maker-unitig_36217-snap-gene-0.2-mRNA-1"/>
    <property type="gene ID" value="maker-unitig_36217-snap-gene-0.2"/>
</dbReference>
<keyword evidence="2" id="KW-1185">Reference proteome</keyword>
<evidence type="ECO:0000313" key="2">
    <source>
        <dbReference type="Proteomes" id="UP000095280"/>
    </source>
</evidence>
<evidence type="ECO:0000313" key="3">
    <source>
        <dbReference type="WBParaSite" id="maker-unitig_36217-snap-gene-0.2-mRNA-1"/>
    </source>
</evidence>
<feature type="compositionally biased region" description="Polar residues" evidence="1">
    <location>
        <begin position="25"/>
        <end position="34"/>
    </location>
</feature>
<feature type="compositionally biased region" description="Low complexity" evidence="1">
    <location>
        <begin position="191"/>
        <end position="217"/>
    </location>
</feature>
<proteinExistence type="predicted"/>